<accession>A0A0R3PKK7</accession>
<gene>
    <name evidence="2" type="ORF">ACOC_LOCUS5143</name>
</gene>
<dbReference type="Proteomes" id="UP000267027">
    <property type="component" value="Unassembled WGS sequence"/>
</dbReference>
<protein>
    <submittedName>
        <fullName evidence="2 4">Uncharacterized protein</fullName>
    </submittedName>
</protein>
<evidence type="ECO:0000313" key="3">
    <source>
        <dbReference type="Proteomes" id="UP000267027"/>
    </source>
</evidence>
<sequence length="88" mass="9835">MSSFVGLLLLLLAFSLTQARAESVFDRFENEETNEPLFPPLSASETESDAIAGPRSKHFVGTFRGQPILTRQRQVYVDNEGVPVPVRR</sequence>
<dbReference type="OMA" id="DVGMKSD"/>
<dbReference type="AlphaFoldDB" id="A0A0R3PKK7"/>
<reference evidence="4" key="1">
    <citation type="submission" date="2017-02" db="UniProtKB">
        <authorList>
            <consortium name="WormBaseParasite"/>
        </authorList>
    </citation>
    <scope>IDENTIFICATION</scope>
</reference>
<dbReference type="STRING" id="334426.A0A0R3PKK7"/>
<feature type="signal peptide" evidence="1">
    <location>
        <begin position="1"/>
        <end position="21"/>
    </location>
</feature>
<reference evidence="2 3" key="2">
    <citation type="submission" date="2018-11" db="EMBL/GenBank/DDBJ databases">
        <authorList>
            <consortium name="Pathogen Informatics"/>
        </authorList>
    </citation>
    <scope>NUCLEOTIDE SEQUENCE [LARGE SCALE GENOMIC DNA]</scope>
    <source>
        <strain evidence="2 3">Costa Rica</strain>
    </source>
</reference>
<evidence type="ECO:0000313" key="2">
    <source>
        <dbReference type="EMBL" id="VDM56728.1"/>
    </source>
</evidence>
<name>A0A0R3PKK7_ANGCS</name>
<organism evidence="4">
    <name type="scientific">Angiostrongylus costaricensis</name>
    <name type="common">Nematode worm</name>
    <dbReference type="NCBI Taxonomy" id="334426"/>
    <lineage>
        <taxon>Eukaryota</taxon>
        <taxon>Metazoa</taxon>
        <taxon>Ecdysozoa</taxon>
        <taxon>Nematoda</taxon>
        <taxon>Chromadorea</taxon>
        <taxon>Rhabditida</taxon>
        <taxon>Rhabditina</taxon>
        <taxon>Rhabditomorpha</taxon>
        <taxon>Strongyloidea</taxon>
        <taxon>Metastrongylidae</taxon>
        <taxon>Angiostrongylus</taxon>
    </lineage>
</organism>
<evidence type="ECO:0000256" key="1">
    <source>
        <dbReference type="SAM" id="SignalP"/>
    </source>
</evidence>
<feature type="chain" id="PRO_5043130174" evidence="1">
    <location>
        <begin position="22"/>
        <end position="88"/>
    </location>
</feature>
<evidence type="ECO:0000313" key="4">
    <source>
        <dbReference type="WBParaSite" id="ACOC_0000514201-mRNA-1"/>
    </source>
</evidence>
<dbReference type="OrthoDB" id="5864371at2759"/>
<keyword evidence="3" id="KW-1185">Reference proteome</keyword>
<keyword evidence="1" id="KW-0732">Signal</keyword>
<dbReference type="EMBL" id="UYYA01003851">
    <property type="protein sequence ID" value="VDM56728.1"/>
    <property type="molecule type" value="Genomic_DNA"/>
</dbReference>
<proteinExistence type="predicted"/>
<dbReference type="WBParaSite" id="ACOC_0000514201-mRNA-1">
    <property type="protein sequence ID" value="ACOC_0000514201-mRNA-1"/>
    <property type="gene ID" value="ACOC_0000514201"/>
</dbReference>